<evidence type="ECO:0000256" key="1">
    <source>
        <dbReference type="ARBA" id="ARBA00022475"/>
    </source>
</evidence>
<evidence type="ECO:0000313" key="11">
    <source>
        <dbReference type="Proteomes" id="UP001646141"/>
    </source>
</evidence>
<feature type="region of interest" description="Disordered" evidence="6">
    <location>
        <begin position="1"/>
        <end position="74"/>
    </location>
</feature>
<evidence type="ECO:0000256" key="7">
    <source>
        <dbReference type="SAM" id="Phobius"/>
    </source>
</evidence>
<keyword evidence="1" id="KW-1003">Cell membrane</keyword>
<feature type="compositionally biased region" description="Low complexity" evidence="6">
    <location>
        <begin position="18"/>
        <end position="34"/>
    </location>
</feature>
<dbReference type="InterPro" id="IPR013685">
    <property type="entry name" value="POTRA_FtsQ_type"/>
</dbReference>
<evidence type="ECO:0000256" key="4">
    <source>
        <dbReference type="ARBA" id="ARBA00022989"/>
    </source>
</evidence>
<dbReference type="InterPro" id="IPR005548">
    <property type="entry name" value="Cell_div_FtsQ/DivIB_C"/>
</dbReference>
<dbReference type="RefSeq" id="WP_202382929.1">
    <property type="nucleotide sequence ID" value="NZ_BAAAMA010000010.1"/>
</dbReference>
<feature type="domain" description="Cell division protein FtsQ/DivIB C-terminal" evidence="8">
    <location>
        <begin position="312"/>
        <end position="416"/>
    </location>
</feature>
<keyword evidence="11" id="KW-1185">Reference proteome</keyword>
<reference evidence="10 11" key="1">
    <citation type="submission" date="2018-09" db="EMBL/GenBank/DDBJ databases">
        <title>Comparative genomics of Leucobacter spp.</title>
        <authorList>
            <person name="Reis A.C."/>
            <person name="Kolvenbach B.A."/>
            <person name="Corvini P.F.X."/>
            <person name="Nunes O.C."/>
        </authorList>
    </citation>
    <scope>NUCLEOTIDE SEQUENCE [LARGE SCALE GENOMIC DNA]</scope>
    <source>
        <strain evidence="10 11">L-1</strain>
    </source>
</reference>
<name>A0ABS1SRR9_9MICO</name>
<dbReference type="Proteomes" id="UP001646141">
    <property type="component" value="Unassembled WGS sequence"/>
</dbReference>
<keyword evidence="7" id="KW-0472">Membrane</keyword>
<dbReference type="EMBL" id="QYAD01000004">
    <property type="protein sequence ID" value="MBL3690773.1"/>
    <property type="molecule type" value="Genomic_DNA"/>
</dbReference>
<evidence type="ECO:0000256" key="3">
    <source>
        <dbReference type="ARBA" id="ARBA00022692"/>
    </source>
</evidence>
<dbReference type="InterPro" id="IPR050487">
    <property type="entry name" value="FtsQ_DivIB"/>
</dbReference>
<feature type="compositionally biased region" description="Basic and acidic residues" evidence="6">
    <location>
        <begin position="162"/>
        <end position="194"/>
    </location>
</feature>
<dbReference type="PANTHER" id="PTHR37820:SF1">
    <property type="entry name" value="CELL DIVISION PROTEIN FTSQ"/>
    <property type="match status" value="1"/>
</dbReference>
<feature type="compositionally biased region" description="Basic and acidic residues" evidence="6">
    <location>
        <begin position="65"/>
        <end position="74"/>
    </location>
</feature>
<keyword evidence="5" id="KW-0131">Cell cycle</keyword>
<evidence type="ECO:0000259" key="8">
    <source>
        <dbReference type="Pfam" id="PF03799"/>
    </source>
</evidence>
<sequence length="425" mass="45230">MKRPSGFDRAPERPDSNEPAAAEDFAETAAWDPEAPTPPPAAPRRSVLDRLRSGVAGVSSSEAPAARDTDAHDTVARGTDVYNFDALNEVADNEVAENLVAENEAAEHGLPGSDAASLPGVESSGLVDAADAHTVDLSSIRPGADVAEPGEQSRSGGALARWRADRAEDPVRAAERRVRAAERQRKSQRRREQQRFTVAARRRRRMWLIVLGAVAGLVLFVAAGVFTPLMAVRNIELVGASGVPEDEVRAALAQFEGVPLALVDDGEVHRALEPFPLIQRYAVERIPPHTLTVRIEERVAVVSLAEEDGVGLYDAAGVKLGSAEAAPKGVPLGSGALKDRSSQAFRSATRALRDMPSELRDQVSGVTASSGQDVTLTLASGIEVMWGDGESSRRKSAVLATMLKSLGDREVSYIDVSSSEAPVFR</sequence>
<protein>
    <submittedName>
        <fullName evidence="10">FtsQ-type POTRA domain-containing protein</fullName>
    </submittedName>
</protein>
<evidence type="ECO:0000256" key="6">
    <source>
        <dbReference type="SAM" id="MobiDB-lite"/>
    </source>
</evidence>
<evidence type="ECO:0000259" key="9">
    <source>
        <dbReference type="Pfam" id="PF08478"/>
    </source>
</evidence>
<dbReference type="Gene3D" id="3.10.20.310">
    <property type="entry name" value="membrane protein fhac"/>
    <property type="match status" value="1"/>
</dbReference>
<keyword evidence="4 7" id="KW-1133">Transmembrane helix</keyword>
<evidence type="ECO:0000313" key="10">
    <source>
        <dbReference type="EMBL" id="MBL3690773.1"/>
    </source>
</evidence>
<dbReference type="Pfam" id="PF08478">
    <property type="entry name" value="POTRA_1"/>
    <property type="match status" value="1"/>
</dbReference>
<dbReference type="Pfam" id="PF03799">
    <property type="entry name" value="FtsQ_DivIB_C"/>
    <property type="match status" value="1"/>
</dbReference>
<comment type="caution">
    <text evidence="10">The sequence shown here is derived from an EMBL/GenBank/DDBJ whole genome shotgun (WGS) entry which is preliminary data.</text>
</comment>
<proteinExistence type="predicted"/>
<feature type="transmembrane region" description="Helical" evidence="7">
    <location>
        <begin position="206"/>
        <end position="226"/>
    </location>
</feature>
<organism evidence="10 11">
    <name type="scientific">Leucobacter chromiireducens subsp. chromiireducens</name>
    <dbReference type="NCBI Taxonomy" id="660067"/>
    <lineage>
        <taxon>Bacteria</taxon>
        <taxon>Bacillati</taxon>
        <taxon>Actinomycetota</taxon>
        <taxon>Actinomycetes</taxon>
        <taxon>Micrococcales</taxon>
        <taxon>Microbacteriaceae</taxon>
        <taxon>Leucobacter</taxon>
    </lineage>
</organism>
<feature type="domain" description="POTRA" evidence="9">
    <location>
        <begin position="231"/>
        <end position="298"/>
    </location>
</feature>
<dbReference type="PANTHER" id="PTHR37820">
    <property type="entry name" value="CELL DIVISION PROTEIN DIVIB"/>
    <property type="match status" value="1"/>
</dbReference>
<accession>A0ABS1SRR9</accession>
<feature type="region of interest" description="Disordered" evidence="6">
    <location>
        <begin position="140"/>
        <end position="195"/>
    </location>
</feature>
<gene>
    <name evidence="10" type="ORF">D3226_12550</name>
</gene>
<keyword evidence="3 7" id="KW-0812">Transmembrane</keyword>
<evidence type="ECO:0000256" key="2">
    <source>
        <dbReference type="ARBA" id="ARBA00022618"/>
    </source>
</evidence>
<evidence type="ECO:0000256" key="5">
    <source>
        <dbReference type="ARBA" id="ARBA00023306"/>
    </source>
</evidence>
<feature type="compositionally biased region" description="Basic and acidic residues" evidence="6">
    <location>
        <begin position="1"/>
        <end position="16"/>
    </location>
</feature>
<keyword evidence="2" id="KW-0132">Cell division</keyword>